<gene>
    <name evidence="2" type="ORF">BP6252_10901</name>
</gene>
<evidence type="ECO:0000256" key="1">
    <source>
        <dbReference type="SAM" id="MobiDB-lite"/>
    </source>
</evidence>
<accession>A0A3D8QNF2</accession>
<organism evidence="2 3">
    <name type="scientific">Coleophoma cylindrospora</name>
    <dbReference type="NCBI Taxonomy" id="1849047"/>
    <lineage>
        <taxon>Eukaryota</taxon>
        <taxon>Fungi</taxon>
        <taxon>Dikarya</taxon>
        <taxon>Ascomycota</taxon>
        <taxon>Pezizomycotina</taxon>
        <taxon>Leotiomycetes</taxon>
        <taxon>Helotiales</taxon>
        <taxon>Dermateaceae</taxon>
        <taxon>Coleophoma</taxon>
    </lineage>
</organism>
<feature type="region of interest" description="Disordered" evidence="1">
    <location>
        <begin position="122"/>
        <end position="184"/>
    </location>
</feature>
<keyword evidence="3" id="KW-1185">Reference proteome</keyword>
<dbReference type="AlphaFoldDB" id="A0A3D8QNF2"/>
<feature type="compositionally biased region" description="Basic and acidic residues" evidence="1">
    <location>
        <begin position="158"/>
        <end position="177"/>
    </location>
</feature>
<reference evidence="2 3" key="1">
    <citation type="journal article" date="2018" name="IMA Fungus">
        <title>IMA Genome-F 9: Draft genome sequence of Annulohypoxylon stygium, Aspergillus mulundensis, Berkeleyomyces basicola (syn. Thielaviopsis basicola), Ceratocystis smalleyi, two Cercospora beticola strains, Coleophoma cylindrospora, Fusarium fracticaudum, Phialophora cf. hyalina, and Morchella septimelata.</title>
        <authorList>
            <person name="Wingfield B.D."/>
            <person name="Bills G.F."/>
            <person name="Dong Y."/>
            <person name="Huang W."/>
            <person name="Nel W.J."/>
            <person name="Swalarsk-Parry B.S."/>
            <person name="Vaghefi N."/>
            <person name="Wilken P.M."/>
            <person name="An Z."/>
            <person name="de Beer Z.W."/>
            <person name="De Vos L."/>
            <person name="Chen L."/>
            <person name="Duong T.A."/>
            <person name="Gao Y."/>
            <person name="Hammerbacher A."/>
            <person name="Kikkert J.R."/>
            <person name="Li Y."/>
            <person name="Li H."/>
            <person name="Li K."/>
            <person name="Li Q."/>
            <person name="Liu X."/>
            <person name="Ma X."/>
            <person name="Naidoo K."/>
            <person name="Pethybridge S.J."/>
            <person name="Sun J."/>
            <person name="Steenkamp E.T."/>
            <person name="van der Nest M.A."/>
            <person name="van Wyk S."/>
            <person name="Wingfield M.J."/>
            <person name="Xiong C."/>
            <person name="Yue Q."/>
            <person name="Zhang X."/>
        </authorList>
    </citation>
    <scope>NUCLEOTIDE SEQUENCE [LARGE SCALE GENOMIC DNA]</scope>
    <source>
        <strain evidence="2 3">BP6252</strain>
    </source>
</reference>
<protein>
    <submittedName>
        <fullName evidence="2">Uncharacterized protein</fullName>
    </submittedName>
</protein>
<dbReference type="Proteomes" id="UP000256645">
    <property type="component" value="Unassembled WGS sequence"/>
</dbReference>
<comment type="caution">
    <text evidence="2">The sequence shown here is derived from an EMBL/GenBank/DDBJ whole genome shotgun (WGS) entry which is preliminary data.</text>
</comment>
<evidence type="ECO:0000313" key="2">
    <source>
        <dbReference type="EMBL" id="RDW63356.1"/>
    </source>
</evidence>
<sequence length="184" mass="21460">MCEYTERTYTSAQCELKASAQGVMNTLVKLWSPDQGEEPHRITYRTYHACQNAIPAEGVDQQFCENSRLRVELRATMTEEITENAECRVCEGIKDAAKKAERENKLEIRVISYTPQAVVTPQPLINVEPPAPTNTRRRSQRESGNQTRYRRDSRGHRRQNEPRENRGSRRKTTDDRKQRKNRPR</sequence>
<evidence type="ECO:0000313" key="3">
    <source>
        <dbReference type="Proteomes" id="UP000256645"/>
    </source>
</evidence>
<name>A0A3D8QNF2_9HELO</name>
<dbReference type="EMBL" id="PDLM01000013">
    <property type="protein sequence ID" value="RDW63356.1"/>
    <property type="molecule type" value="Genomic_DNA"/>
</dbReference>
<proteinExistence type="predicted"/>